<proteinExistence type="predicted"/>
<reference evidence="1 2" key="1">
    <citation type="submission" date="2019-05" db="EMBL/GenBank/DDBJ databases">
        <title>Another draft genome of Portunus trituberculatus and its Hox gene families provides insights of decapod evolution.</title>
        <authorList>
            <person name="Jeong J.-H."/>
            <person name="Song I."/>
            <person name="Kim S."/>
            <person name="Choi T."/>
            <person name="Kim D."/>
            <person name="Ryu S."/>
            <person name="Kim W."/>
        </authorList>
    </citation>
    <scope>NUCLEOTIDE SEQUENCE [LARGE SCALE GENOMIC DNA]</scope>
    <source>
        <tissue evidence="1">Muscle</tissue>
    </source>
</reference>
<comment type="caution">
    <text evidence="1">The sequence shown here is derived from an EMBL/GenBank/DDBJ whole genome shotgun (WGS) entry which is preliminary data.</text>
</comment>
<dbReference type="Proteomes" id="UP000324222">
    <property type="component" value="Unassembled WGS sequence"/>
</dbReference>
<dbReference type="EMBL" id="VSRR010004489">
    <property type="protein sequence ID" value="MPC39827.1"/>
    <property type="molecule type" value="Genomic_DNA"/>
</dbReference>
<accession>A0A5B7F2S5</accession>
<sequence>MTTSPSWESPSGGISFSLFVDRHLSEPFLLGSQSLVLLAGFSSYIEKNAAEQREEQGDVNLGRWERLLDDTMTRGFGRP</sequence>
<organism evidence="1 2">
    <name type="scientific">Portunus trituberculatus</name>
    <name type="common">Swimming crab</name>
    <name type="synonym">Neptunus trituberculatus</name>
    <dbReference type="NCBI Taxonomy" id="210409"/>
    <lineage>
        <taxon>Eukaryota</taxon>
        <taxon>Metazoa</taxon>
        <taxon>Ecdysozoa</taxon>
        <taxon>Arthropoda</taxon>
        <taxon>Crustacea</taxon>
        <taxon>Multicrustacea</taxon>
        <taxon>Malacostraca</taxon>
        <taxon>Eumalacostraca</taxon>
        <taxon>Eucarida</taxon>
        <taxon>Decapoda</taxon>
        <taxon>Pleocyemata</taxon>
        <taxon>Brachyura</taxon>
        <taxon>Eubrachyura</taxon>
        <taxon>Portunoidea</taxon>
        <taxon>Portunidae</taxon>
        <taxon>Portuninae</taxon>
        <taxon>Portunus</taxon>
    </lineage>
</organism>
<evidence type="ECO:0000313" key="1">
    <source>
        <dbReference type="EMBL" id="MPC39827.1"/>
    </source>
</evidence>
<dbReference type="AlphaFoldDB" id="A0A5B7F2S5"/>
<protein>
    <submittedName>
        <fullName evidence="1">Uncharacterized protein</fullName>
    </submittedName>
</protein>
<keyword evidence="2" id="KW-1185">Reference proteome</keyword>
<evidence type="ECO:0000313" key="2">
    <source>
        <dbReference type="Proteomes" id="UP000324222"/>
    </source>
</evidence>
<gene>
    <name evidence="1" type="ORF">E2C01_033376</name>
</gene>
<name>A0A5B7F2S5_PORTR</name>